<sequence length="124" mass="13780">MTIHRNLRFAANAAPALYDALDRMEAAIEQETAILRENGATELTDFNHRKRQGLLEINRILRNFDAADLAGVDRTRVLRLVGKLEENQRMLAHHLKAVDSIAALLTRAMQDAESDGTYGRGGAP</sequence>
<keyword evidence="1" id="KW-0966">Cell projection</keyword>
<dbReference type="Proteomes" id="UP001139104">
    <property type="component" value="Unassembled WGS sequence"/>
</dbReference>
<evidence type="ECO:0000313" key="2">
    <source>
        <dbReference type="Proteomes" id="UP001139104"/>
    </source>
</evidence>
<dbReference type="RefSeq" id="WP_243066219.1">
    <property type="nucleotide sequence ID" value="NZ_JAIVFK010000014.1"/>
</dbReference>
<keyword evidence="1" id="KW-0969">Cilium</keyword>
<comment type="caution">
    <text evidence="1">The sequence shown here is derived from an EMBL/GenBank/DDBJ whole genome shotgun (WGS) entry which is preliminary data.</text>
</comment>
<protein>
    <submittedName>
        <fullName evidence="1">Flagellar protein FlgN</fullName>
    </submittedName>
</protein>
<keyword evidence="1" id="KW-0282">Flagellum</keyword>
<dbReference type="EMBL" id="JAIVFP010000001">
    <property type="protein sequence ID" value="MCI4682191.1"/>
    <property type="molecule type" value="Genomic_DNA"/>
</dbReference>
<proteinExistence type="predicted"/>
<keyword evidence="2" id="KW-1185">Reference proteome</keyword>
<name>A0ABS9Z3Z7_9HYPH</name>
<reference evidence="1" key="1">
    <citation type="journal article" date="2022" name="ISME J.">
        <title>Identification of active gaseous-alkane degraders at natural gas seeps.</title>
        <authorList>
            <person name="Farhan Ul Haque M."/>
            <person name="Hernandez M."/>
            <person name="Crombie A.T."/>
            <person name="Murrell J.C."/>
        </authorList>
    </citation>
    <scope>NUCLEOTIDE SEQUENCE</scope>
    <source>
        <strain evidence="1">PC2</strain>
    </source>
</reference>
<organism evidence="1 2">
    <name type="scientific">Candidatus Rhodoblastus alkanivorans</name>
    <dbReference type="NCBI Taxonomy" id="2954117"/>
    <lineage>
        <taxon>Bacteria</taxon>
        <taxon>Pseudomonadati</taxon>
        <taxon>Pseudomonadota</taxon>
        <taxon>Alphaproteobacteria</taxon>
        <taxon>Hyphomicrobiales</taxon>
        <taxon>Rhodoblastaceae</taxon>
        <taxon>Rhodoblastus</taxon>
    </lineage>
</organism>
<gene>
    <name evidence="1" type="ORF">K2U94_05335</name>
</gene>
<accession>A0ABS9Z3Z7</accession>
<evidence type="ECO:0000313" key="1">
    <source>
        <dbReference type="EMBL" id="MCI4682191.1"/>
    </source>
</evidence>